<name>A0A1F8F7G3_9BACT</name>
<dbReference type="PANTHER" id="PTHR43011:SF1">
    <property type="entry name" value="IRON-SULFUR CLUSTER ASSEMBLY 2 HOMOLOG, MITOCHONDRIAL"/>
    <property type="match status" value="1"/>
</dbReference>
<dbReference type="GO" id="GO:0016226">
    <property type="term" value="P:iron-sulfur cluster assembly"/>
    <property type="evidence" value="ECO:0007669"/>
    <property type="project" value="InterPro"/>
</dbReference>
<dbReference type="PROSITE" id="PS01152">
    <property type="entry name" value="HESB"/>
    <property type="match status" value="1"/>
</dbReference>
<dbReference type="AlphaFoldDB" id="A0A1F8F7G3"/>
<evidence type="ECO:0000259" key="1">
    <source>
        <dbReference type="Pfam" id="PF01521"/>
    </source>
</evidence>
<organism evidence="2 3">
    <name type="scientific">Candidatus Yanofskybacteria bacterium RIFCSPHIGHO2_02_FULL_41_11</name>
    <dbReference type="NCBI Taxonomy" id="1802675"/>
    <lineage>
        <taxon>Bacteria</taxon>
        <taxon>Candidatus Yanofskyibacteriota</taxon>
    </lineage>
</organism>
<accession>A0A1F8F7G3</accession>
<dbReference type="Pfam" id="PF01521">
    <property type="entry name" value="Fe-S_biosyn"/>
    <property type="match status" value="1"/>
</dbReference>
<evidence type="ECO:0000313" key="3">
    <source>
        <dbReference type="Proteomes" id="UP000177167"/>
    </source>
</evidence>
<dbReference type="InterPro" id="IPR016092">
    <property type="entry name" value="ATAP"/>
</dbReference>
<dbReference type="InterPro" id="IPR017870">
    <property type="entry name" value="FeS_cluster_insertion_CS"/>
</dbReference>
<dbReference type="EMBL" id="MGJP01000044">
    <property type="protein sequence ID" value="OGN09101.1"/>
    <property type="molecule type" value="Genomic_DNA"/>
</dbReference>
<dbReference type="NCBIfam" id="TIGR00049">
    <property type="entry name" value="iron-sulfur cluster assembly accessory protein"/>
    <property type="match status" value="1"/>
</dbReference>
<gene>
    <name evidence="2" type="ORF">A3J46_05095</name>
</gene>
<dbReference type="PANTHER" id="PTHR43011">
    <property type="entry name" value="IRON-SULFUR CLUSTER ASSEMBLY 2 HOMOLOG, MITOCHONDRIAL"/>
    <property type="match status" value="1"/>
</dbReference>
<protein>
    <recommendedName>
        <fullName evidence="1">Core domain-containing protein</fullName>
    </recommendedName>
</protein>
<feature type="domain" description="Core" evidence="1">
    <location>
        <begin position="2"/>
        <end position="109"/>
    </location>
</feature>
<dbReference type="GO" id="GO:0051537">
    <property type="term" value="F:2 iron, 2 sulfur cluster binding"/>
    <property type="evidence" value="ECO:0007669"/>
    <property type="project" value="TreeGrafter"/>
</dbReference>
<dbReference type="SUPFAM" id="SSF89360">
    <property type="entry name" value="HesB-like domain"/>
    <property type="match status" value="1"/>
</dbReference>
<dbReference type="InterPro" id="IPR035903">
    <property type="entry name" value="HesB-like_dom_sf"/>
</dbReference>
<dbReference type="InterPro" id="IPR000361">
    <property type="entry name" value="ATAP_core_dom"/>
</dbReference>
<reference evidence="2 3" key="1">
    <citation type="journal article" date="2016" name="Nat. Commun.">
        <title>Thousands of microbial genomes shed light on interconnected biogeochemical processes in an aquifer system.</title>
        <authorList>
            <person name="Anantharaman K."/>
            <person name="Brown C.T."/>
            <person name="Hug L.A."/>
            <person name="Sharon I."/>
            <person name="Castelle C.J."/>
            <person name="Probst A.J."/>
            <person name="Thomas B.C."/>
            <person name="Singh A."/>
            <person name="Wilkins M.J."/>
            <person name="Karaoz U."/>
            <person name="Brodie E.L."/>
            <person name="Williams K.H."/>
            <person name="Hubbard S.S."/>
            <person name="Banfield J.F."/>
        </authorList>
    </citation>
    <scope>NUCLEOTIDE SEQUENCE [LARGE SCALE GENOMIC DNA]</scope>
</reference>
<dbReference type="Proteomes" id="UP000177167">
    <property type="component" value="Unassembled WGS sequence"/>
</dbReference>
<dbReference type="GO" id="GO:0051539">
    <property type="term" value="F:4 iron, 4 sulfur cluster binding"/>
    <property type="evidence" value="ECO:0007669"/>
    <property type="project" value="TreeGrafter"/>
</dbReference>
<dbReference type="NCBIfam" id="NF010147">
    <property type="entry name" value="PRK13623.1"/>
    <property type="match status" value="1"/>
</dbReference>
<proteinExistence type="predicted"/>
<evidence type="ECO:0000313" key="2">
    <source>
        <dbReference type="EMBL" id="OGN09101.1"/>
    </source>
</evidence>
<dbReference type="Gene3D" id="2.60.300.12">
    <property type="entry name" value="HesB-like domain"/>
    <property type="match status" value="1"/>
</dbReference>
<sequence>MIIMTSSAAEELKKLMAEKDEDGKNHNPETVGLRIFVQGGGCSGFQYGMQIEDEPKENDSTFQSSGIRIYIDPISVRYLQGATLDFVNALIGAGFIIKNPNAKSTCGCGSSFET</sequence>
<dbReference type="GO" id="GO:0005506">
    <property type="term" value="F:iron ion binding"/>
    <property type="evidence" value="ECO:0007669"/>
    <property type="project" value="TreeGrafter"/>
</dbReference>
<comment type="caution">
    <text evidence="2">The sequence shown here is derived from an EMBL/GenBank/DDBJ whole genome shotgun (WGS) entry which is preliminary data.</text>
</comment>